<evidence type="ECO:0000259" key="2">
    <source>
        <dbReference type="Pfam" id="PF02371"/>
    </source>
</evidence>
<reference evidence="3 4" key="1">
    <citation type="submission" date="2021-03" db="EMBL/GenBank/DDBJ databases">
        <title>Sequencing the genomes of 1000 actinobacteria strains.</title>
        <authorList>
            <person name="Klenk H.-P."/>
        </authorList>
    </citation>
    <scope>NUCLEOTIDE SEQUENCE [LARGE SCALE GENOMIC DNA]</scope>
    <source>
        <strain evidence="3 4">DSM 15454</strain>
    </source>
</reference>
<dbReference type="RefSeq" id="WP_209907457.1">
    <property type="nucleotide sequence ID" value="NZ_BAAAMI010000017.1"/>
</dbReference>
<evidence type="ECO:0000313" key="3">
    <source>
        <dbReference type="EMBL" id="MBP2374438.1"/>
    </source>
</evidence>
<accession>A0ABS4WET2</accession>
<dbReference type="EMBL" id="JAGIOE010000001">
    <property type="protein sequence ID" value="MBP2374438.1"/>
    <property type="molecule type" value="Genomic_DNA"/>
</dbReference>
<keyword evidence="4" id="KW-1185">Reference proteome</keyword>
<gene>
    <name evidence="3" type="ORF">JOF46_002350</name>
</gene>
<dbReference type="InterPro" id="IPR003346">
    <property type="entry name" value="Transposase_20"/>
</dbReference>
<sequence>MLRTARTSAMMACTVLLNQISGALTSAAEEVRAKYRGTTSEARANAMVYSRPFGDPSDPVVATLRTLKRLGTRDRFLSGEITETDAELAIIVSTHAPKFLDVNSVGTAVAYQQLVPFGDNPERMESEATFAALASVVPVPASSGKTNRHRLSRGGDRQANSALCGIVLTRMSADSRTREYVANRTEDGPGKKGNLPLPQTLCRP</sequence>
<feature type="domain" description="Transposase IS116/IS110/IS902 C-terminal" evidence="2">
    <location>
        <begin position="101"/>
        <end position="181"/>
    </location>
</feature>
<name>A0ABS4WET2_9MICC</name>
<comment type="caution">
    <text evidence="3">The sequence shown here is derived from an EMBL/GenBank/DDBJ whole genome shotgun (WGS) entry which is preliminary data.</text>
</comment>
<evidence type="ECO:0000313" key="4">
    <source>
        <dbReference type="Proteomes" id="UP000766570"/>
    </source>
</evidence>
<feature type="region of interest" description="Disordered" evidence="1">
    <location>
        <begin position="183"/>
        <end position="204"/>
    </location>
</feature>
<evidence type="ECO:0000256" key="1">
    <source>
        <dbReference type="SAM" id="MobiDB-lite"/>
    </source>
</evidence>
<dbReference type="PANTHER" id="PTHR33055">
    <property type="entry name" value="TRANSPOSASE FOR INSERTION SEQUENCE ELEMENT IS1111A"/>
    <property type="match status" value="1"/>
</dbReference>
<dbReference type="PANTHER" id="PTHR33055:SF16">
    <property type="entry name" value="TRANSPOSASE FOR INSERTION SEQUENCE ELEMENT IS1547"/>
    <property type="match status" value="1"/>
</dbReference>
<organism evidence="3 4">
    <name type="scientific">Paeniglutamicibacter psychrophenolicus</name>
    <dbReference type="NCBI Taxonomy" id="257454"/>
    <lineage>
        <taxon>Bacteria</taxon>
        <taxon>Bacillati</taxon>
        <taxon>Actinomycetota</taxon>
        <taxon>Actinomycetes</taxon>
        <taxon>Micrococcales</taxon>
        <taxon>Micrococcaceae</taxon>
        <taxon>Paeniglutamicibacter</taxon>
    </lineage>
</organism>
<dbReference type="Pfam" id="PF02371">
    <property type="entry name" value="Transposase_20"/>
    <property type="match status" value="1"/>
</dbReference>
<dbReference type="Proteomes" id="UP000766570">
    <property type="component" value="Unassembled WGS sequence"/>
</dbReference>
<proteinExistence type="predicted"/>
<dbReference type="InterPro" id="IPR047650">
    <property type="entry name" value="Transpos_IS110"/>
</dbReference>
<protein>
    <submittedName>
        <fullName evidence="3">Transposase</fullName>
    </submittedName>
</protein>